<sequence length="685" mass="75154">MKKFLLYSFSWLLFTGMLSLHAQEIPTGYYDKAIGKSGKALQEALSTILNNGAKDVGYDGLYSVYRTSDNRNGKVWDMYSDITDFSFSNTCGNYKNEGDCYNREHSVPQSWFNEARPMKSDAWLVYPTDGKINGYRSNNPFGEVGSKYSSSANGFSKWGTSATPGITGTVFEPNDMYKGDFARAYFYIATRYADKCGNWQSQVFSSSFPHLAKPTLDMMLRWHQKDAVSEKEIVRNDAVYNEQRNRNPFIDYPELVDLIFGDRTDEPFNPDGSEHPYLISPLSGSTINIGTTLFNHSVSNNILIQGKNIENDLTLTLSGTDATLFSLSETIVSASDINDGKQITVTYLPTEVGLNNATLTISGKDLAYSTQVTLTGKAIDGFAALDPINITSNSFTAQWSAANGATGYLLDVYYLDNTSSGEEVTVLNTNFKELTQIPKGWETSGFAAIEGDNGVRLASGSRDGSISTPALDLSGNETSLYIKASPYKGAASLYIYLDGKKIDELNVSSQIEKKMPLPAGTPSSVIKLEASSDKRIYVEEIIISKGGGYKEVRVNGYPKQVGNTLSETVTGLTPSTEYYYTVTPIGGTASKSNEIKVTTSDDPAALPDITDISYSVIYSNTNRLYVSNAPANTKVYVFTIDGQLILERTLHDENLEEYTIDTAGVYIVKIVSPQGSKSNKVIIEN</sequence>
<dbReference type="EMBL" id="DNWC01000162">
    <property type="protein sequence ID" value="HBJ09819.1"/>
    <property type="molecule type" value="Genomic_DNA"/>
</dbReference>
<dbReference type="SUPFAM" id="SSF49265">
    <property type="entry name" value="Fibronectin type III"/>
    <property type="match status" value="1"/>
</dbReference>
<feature type="signal peptide" evidence="4">
    <location>
        <begin position="1"/>
        <end position="22"/>
    </location>
</feature>
<protein>
    <submittedName>
        <fullName evidence="5">T9SS C-terminal target domain-containing protein</fullName>
    </submittedName>
</protein>
<dbReference type="InterPro" id="IPR013783">
    <property type="entry name" value="Ig-like_fold"/>
</dbReference>
<feature type="chain" id="PRO_5017064654" evidence="4">
    <location>
        <begin position="23"/>
        <end position="685"/>
    </location>
</feature>
<dbReference type="Gene3D" id="2.60.40.10">
    <property type="entry name" value="Immunoglobulins"/>
    <property type="match status" value="2"/>
</dbReference>
<evidence type="ECO:0000256" key="1">
    <source>
        <dbReference type="ARBA" id="ARBA00006429"/>
    </source>
</evidence>
<comment type="similarity">
    <text evidence="1">Belongs to the EndA/NucM nuclease family.</text>
</comment>
<evidence type="ECO:0000313" key="6">
    <source>
        <dbReference type="Proteomes" id="UP000262954"/>
    </source>
</evidence>
<dbReference type="RefSeq" id="WP_022390823.1">
    <property type="nucleotide sequence ID" value="NZ_CATXLH010000037.1"/>
</dbReference>
<dbReference type="InterPro" id="IPR026444">
    <property type="entry name" value="Secre_tail"/>
</dbReference>
<evidence type="ECO:0000256" key="2">
    <source>
        <dbReference type="ARBA" id="ARBA00022722"/>
    </source>
</evidence>
<dbReference type="InterPro" id="IPR044925">
    <property type="entry name" value="His-Me_finger_sf"/>
</dbReference>
<dbReference type="GO" id="GO:0004518">
    <property type="term" value="F:nuclease activity"/>
    <property type="evidence" value="ECO:0007669"/>
    <property type="project" value="UniProtKB-KW"/>
</dbReference>
<gene>
    <name evidence="5" type="ORF">DDY73_12560</name>
</gene>
<organism evidence="5 6">
    <name type="scientific">Coprobacter fastidiosus</name>
    <dbReference type="NCBI Taxonomy" id="1099853"/>
    <lineage>
        <taxon>Bacteria</taxon>
        <taxon>Pseudomonadati</taxon>
        <taxon>Bacteroidota</taxon>
        <taxon>Bacteroidia</taxon>
        <taxon>Bacteroidales</taxon>
        <taxon>Barnesiellaceae</taxon>
        <taxon>Coprobacter</taxon>
    </lineage>
</organism>
<dbReference type="InterPro" id="IPR036116">
    <property type="entry name" value="FN3_sf"/>
</dbReference>
<dbReference type="PANTHER" id="PTHR33607:SF2">
    <property type="entry name" value="ENDONUCLEASE-1"/>
    <property type="match status" value="1"/>
</dbReference>
<dbReference type="NCBIfam" id="TIGR04183">
    <property type="entry name" value="Por_Secre_tail"/>
    <property type="match status" value="1"/>
</dbReference>
<keyword evidence="4" id="KW-0732">Signal</keyword>
<dbReference type="Pfam" id="PF04231">
    <property type="entry name" value="Endonuclease_1"/>
    <property type="match status" value="1"/>
</dbReference>
<keyword evidence="2" id="KW-0540">Nuclease</keyword>
<dbReference type="Proteomes" id="UP000262954">
    <property type="component" value="Unassembled WGS sequence"/>
</dbReference>
<dbReference type="GO" id="GO:0016787">
    <property type="term" value="F:hydrolase activity"/>
    <property type="evidence" value="ECO:0007669"/>
    <property type="project" value="UniProtKB-KW"/>
</dbReference>
<evidence type="ECO:0000256" key="3">
    <source>
        <dbReference type="ARBA" id="ARBA00022801"/>
    </source>
</evidence>
<proteinExistence type="inferred from homology"/>
<dbReference type="PANTHER" id="PTHR33607">
    <property type="entry name" value="ENDONUCLEASE-1"/>
    <property type="match status" value="1"/>
</dbReference>
<dbReference type="SUPFAM" id="SSF54060">
    <property type="entry name" value="His-Me finger endonucleases"/>
    <property type="match status" value="1"/>
</dbReference>
<keyword evidence="3" id="KW-0378">Hydrolase</keyword>
<reference evidence="5 6" key="1">
    <citation type="journal article" date="2018" name="Nat. Biotechnol.">
        <title>A standardized bacterial taxonomy based on genome phylogeny substantially revises the tree of life.</title>
        <authorList>
            <person name="Parks D.H."/>
            <person name="Chuvochina M."/>
            <person name="Waite D.W."/>
            <person name="Rinke C."/>
            <person name="Skarshewski A."/>
            <person name="Chaumeil P.A."/>
            <person name="Hugenholtz P."/>
        </authorList>
    </citation>
    <scope>NUCLEOTIDE SEQUENCE [LARGE SCALE GENOMIC DNA]</scope>
    <source>
        <strain evidence="5">UBA11482</strain>
    </source>
</reference>
<evidence type="ECO:0000313" key="5">
    <source>
        <dbReference type="EMBL" id="HBJ09819.1"/>
    </source>
</evidence>
<evidence type="ECO:0000256" key="4">
    <source>
        <dbReference type="SAM" id="SignalP"/>
    </source>
</evidence>
<name>A0A354M5N0_9BACT</name>
<dbReference type="InterPro" id="IPR007346">
    <property type="entry name" value="Endonuclease-I"/>
</dbReference>
<comment type="caution">
    <text evidence="5">The sequence shown here is derived from an EMBL/GenBank/DDBJ whole genome shotgun (WGS) entry which is preliminary data.</text>
</comment>
<dbReference type="AlphaFoldDB" id="A0A354M5N0"/>
<accession>A0A354M5N0</accession>